<organism evidence="2 3">
    <name type="scientific">Fredinandcohnia salidurans</name>
    <dbReference type="NCBI Taxonomy" id="2595041"/>
    <lineage>
        <taxon>Bacteria</taxon>
        <taxon>Bacillati</taxon>
        <taxon>Bacillota</taxon>
        <taxon>Bacilli</taxon>
        <taxon>Bacillales</taxon>
        <taxon>Bacillaceae</taxon>
        <taxon>Fredinandcohnia</taxon>
    </lineage>
</organism>
<dbReference type="Pfam" id="PF26310">
    <property type="entry name" value="YczF"/>
    <property type="match status" value="1"/>
</dbReference>
<proteinExistence type="predicted"/>
<sequence length="84" mass="9615">MKKGVRKMKIIGITLLMLGCLMSFSFWLDYLQGFELQTAFRNATSPFRVMDPAETIVLLSFLLTVLIEIFVYSYKKRKGKAKAG</sequence>
<evidence type="ECO:0000313" key="3">
    <source>
        <dbReference type="Proteomes" id="UP001597227"/>
    </source>
</evidence>
<comment type="caution">
    <text evidence="2">The sequence shown here is derived from an EMBL/GenBank/DDBJ whole genome shotgun (WGS) entry which is preliminary data.</text>
</comment>
<reference evidence="3" key="1">
    <citation type="journal article" date="2019" name="Int. J. Syst. Evol. Microbiol.">
        <title>The Global Catalogue of Microorganisms (GCM) 10K type strain sequencing project: providing services to taxonomists for standard genome sequencing and annotation.</title>
        <authorList>
            <consortium name="The Broad Institute Genomics Platform"/>
            <consortium name="The Broad Institute Genome Sequencing Center for Infectious Disease"/>
            <person name="Wu L."/>
            <person name="Ma J."/>
        </authorList>
    </citation>
    <scope>NUCLEOTIDE SEQUENCE [LARGE SCALE GENOMIC DNA]</scope>
    <source>
        <strain evidence="3">CCUG 15531</strain>
    </source>
</reference>
<dbReference type="PROSITE" id="PS51257">
    <property type="entry name" value="PROKAR_LIPOPROTEIN"/>
    <property type="match status" value="1"/>
</dbReference>
<keyword evidence="3" id="KW-1185">Reference proteome</keyword>
<accession>A0ABW4MX81</accession>
<protein>
    <submittedName>
        <fullName evidence="2">Uncharacterized protein</fullName>
    </submittedName>
</protein>
<gene>
    <name evidence="2" type="ORF">ACFSFW_23105</name>
</gene>
<keyword evidence="1" id="KW-1133">Transmembrane helix</keyword>
<feature type="transmembrane region" description="Helical" evidence="1">
    <location>
        <begin position="57"/>
        <end position="74"/>
    </location>
</feature>
<evidence type="ECO:0000256" key="1">
    <source>
        <dbReference type="SAM" id="Phobius"/>
    </source>
</evidence>
<keyword evidence="1" id="KW-0472">Membrane</keyword>
<name>A0ABW4MX81_9BACI</name>
<keyword evidence="1" id="KW-0812">Transmembrane</keyword>
<dbReference type="RefSeq" id="WP_388041893.1">
    <property type="nucleotide sequence ID" value="NZ_JBHUEK010000034.1"/>
</dbReference>
<dbReference type="InterPro" id="IPR058725">
    <property type="entry name" value="YczF"/>
</dbReference>
<dbReference type="EMBL" id="JBHUEK010000034">
    <property type="protein sequence ID" value="MFD1781540.1"/>
    <property type="molecule type" value="Genomic_DNA"/>
</dbReference>
<evidence type="ECO:0000313" key="2">
    <source>
        <dbReference type="EMBL" id="MFD1781540.1"/>
    </source>
</evidence>
<dbReference type="Proteomes" id="UP001597227">
    <property type="component" value="Unassembled WGS sequence"/>
</dbReference>